<dbReference type="Proteomes" id="UP000248857">
    <property type="component" value="Unassembled WGS sequence"/>
</dbReference>
<evidence type="ECO:0000256" key="1">
    <source>
        <dbReference type="SAM" id="MobiDB-lite"/>
    </source>
</evidence>
<dbReference type="PANTHER" id="PTHR36740">
    <property type="entry name" value="PRC DOMAIN-CONTAINING PROTEIN"/>
    <property type="match status" value="1"/>
</dbReference>
<dbReference type="Pfam" id="PF05239">
    <property type="entry name" value="PRC"/>
    <property type="match status" value="1"/>
</dbReference>
<gene>
    <name evidence="3" type="ORF">C1752_02031</name>
</gene>
<dbReference type="AlphaFoldDB" id="A0A2W1JJT7"/>
<dbReference type="InterPro" id="IPR027275">
    <property type="entry name" value="PRC-brl_dom"/>
</dbReference>
<dbReference type="RefSeq" id="WP_110985992.1">
    <property type="nucleotide sequence ID" value="NZ_CAWNWM010000005.1"/>
</dbReference>
<evidence type="ECO:0000313" key="4">
    <source>
        <dbReference type="Proteomes" id="UP000248857"/>
    </source>
</evidence>
<feature type="region of interest" description="Disordered" evidence="1">
    <location>
        <begin position="257"/>
        <end position="356"/>
    </location>
</feature>
<dbReference type="Gene3D" id="1.20.120.20">
    <property type="entry name" value="Apolipoprotein"/>
    <property type="match status" value="1"/>
</dbReference>
<evidence type="ECO:0000259" key="2">
    <source>
        <dbReference type="Pfam" id="PF05239"/>
    </source>
</evidence>
<protein>
    <recommendedName>
        <fullName evidence="2">PRC-barrel domain-containing protein</fullName>
    </recommendedName>
</protein>
<evidence type="ECO:0000313" key="3">
    <source>
        <dbReference type="EMBL" id="PZD73496.1"/>
    </source>
</evidence>
<feature type="compositionally biased region" description="Polar residues" evidence="1">
    <location>
        <begin position="307"/>
        <end position="316"/>
    </location>
</feature>
<dbReference type="InterPro" id="IPR011033">
    <property type="entry name" value="PRC_barrel-like_sf"/>
</dbReference>
<accession>A0A2W1JJT7</accession>
<organism evidence="3 4">
    <name type="scientific">Acaryochloris thomasi RCC1774</name>
    <dbReference type="NCBI Taxonomy" id="1764569"/>
    <lineage>
        <taxon>Bacteria</taxon>
        <taxon>Bacillati</taxon>
        <taxon>Cyanobacteriota</taxon>
        <taxon>Cyanophyceae</taxon>
        <taxon>Acaryochloridales</taxon>
        <taxon>Acaryochloridaceae</taxon>
        <taxon>Acaryochloris</taxon>
        <taxon>Acaryochloris thomasi</taxon>
    </lineage>
</organism>
<reference evidence="3 4" key="1">
    <citation type="journal article" date="2018" name="Sci. Rep.">
        <title>A novel species of the marine cyanobacterium Acaryochloris with a unique pigment content and lifestyle.</title>
        <authorList>
            <person name="Partensky F."/>
            <person name="Six C."/>
            <person name="Ratin M."/>
            <person name="Garczarek L."/>
            <person name="Vaulot D."/>
            <person name="Probert I."/>
            <person name="Calteau A."/>
            <person name="Gourvil P."/>
            <person name="Marie D."/>
            <person name="Grebert T."/>
            <person name="Bouchier C."/>
            <person name="Le Panse S."/>
            <person name="Gachenot M."/>
            <person name="Rodriguez F."/>
            <person name="Garrido J.L."/>
        </authorList>
    </citation>
    <scope>NUCLEOTIDE SEQUENCE [LARGE SCALE GENOMIC DNA]</scope>
    <source>
        <strain evidence="3 4">RCC1774</strain>
    </source>
</reference>
<keyword evidence="4" id="KW-1185">Reference proteome</keyword>
<dbReference type="EMBL" id="PQWO01000005">
    <property type="protein sequence ID" value="PZD73496.1"/>
    <property type="molecule type" value="Genomic_DNA"/>
</dbReference>
<comment type="caution">
    <text evidence="3">The sequence shown here is derived from an EMBL/GenBank/DDBJ whole genome shotgun (WGS) entry which is preliminary data.</text>
</comment>
<feature type="domain" description="PRC-barrel" evidence="2">
    <location>
        <begin position="87"/>
        <end position="155"/>
    </location>
</feature>
<dbReference type="OrthoDB" id="528625at2"/>
<dbReference type="SUPFAM" id="SSF50346">
    <property type="entry name" value="PRC-barrel domain"/>
    <property type="match status" value="1"/>
</dbReference>
<feature type="compositionally biased region" description="Basic and acidic residues" evidence="1">
    <location>
        <begin position="325"/>
        <end position="336"/>
    </location>
</feature>
<sequence>MSASKLVRHRDLLNLLVIDRATTDELGRVEVVWMHPPAHRVLGFICKTGPLGGPKLAFNLKQIHQLGPKSIVANGNAVGTNTSEVKLLESLIGLEVWSDKGNKIGKIIDCLFDLRSGVITQYLFRSDGWRGVTGGVYQLPTGSIQRFGKKRVFVSGTVTHKPKIYQPGLEEKLAKAGDRIQSRFADLTHQASDQLYQVTDQATHRVQSLTEQATQQVQSLGQQLTEETQNLTQTAKQRGQSLFSRVQEQARNLGEEFSLEDLTFTDSRPSPPDTSLQDDDVVWDSLSQDDASPAEKASDPWEDLSLDDSQVSSFPNDPQLVSADLKTEQSDPEEHTWSSGLGDIPLKDLEDDDPWI</sequence>
<dbReference type="Gene3D" id="2.30.30.240">
    <property type="entry name" value="PRC-barrel domain"/>
    <property type="match status" value="1"/>
</dbReference>
<name>A0A2W1JJT7_9CYAN</name>
<dbReference type="PANTHER" id="PTHR36740:SF1">
    <property type="entry name" value="PRC-BARREL DOMAIN-CONTAINING PROTEIN"/>
    <property type="match status" value="1"/>
</dbReference>
<proteinExistence type="predicted"/>